<protein>
    <recommendedName>
        <fullName evidence="5 9">Riboflavin synthase</fullName>
        <ecNumber evidence="4 9">2.5.1.9</ecNumber>
    </recommendedName>
</protein>
<dbReference type="SUPFAM" id="SSF63380">
    <property type="entry name" value="Riboflavin synthase domain-like"/>
    <property type="match status" value="2"/>
</dbReference>
<feature type="repeat" description="Lumazine-binding" evidence="10">
    <location>
        <begin position="9"/>
        <end position="103"/>
    </location>
</feature>
<comment type="catalytic activity">
    <reaction evidence="1">
        <text>2 6,7-dimethyl-8-(1-D-ribityl)lumazine + H(+) = 5-amino-6-(D-ribitylamino)uracil + riboflavin</text>
        <dbReference type="Rhea" id="RHEA:20772"/>
        <dbReference type="ChEBI" id="CHEBI:15378"/>
        <dbReference type="ChEBI" id="CHEBI:15934"/>
        <dbReference type="ChEBI" id="CHEBI:57986"/>
        <dbReference type="ChEBI" id="CHEBI:58201"/>
        <dbReference type="EC" id="2.5.1.9"/>
    </reaction>
</comment>
<dbReference type="InterPro" id="IPR026017">
    <property type="entry name" value="Lumazine-bd_dom"/>
</dbReference>
<dbReference type="InterPro" id="IPR001783">
    <property type="entry name" value="Lumazine-bd"/>
</dbReference>
<dbReference type="NCBIfam" id="TIGR00187">
    <property type="entry name" value="ribE"/>
    <property type="match status" value="1"/>
</dbReference>
<evidence type="ECO:0000256" key="7">
    <source>
        <dbReference type="ARBA" id="ARBA00022679"/>
    </source>
</evidence>
<keyword evidence="8" id="KW-0677">Repeat</keyword>
<dbReference type="NCBIfam" id="NF009566">
    <property type="entry name" value="PRK13020.1"/>
    <property type="match status" value="1"/>
</dbReference>
<evidence type="ECO:0000313" key="12">
    <source>
        <dbReference type="EMBL" id="SNR66096.1"/>
    </source>
</evidence>
<evidence type="ECO:0000259" key="11">
    <source>
        <dbReference type="PROSITE" id="PS51177"/>
    </source>
</evidence>
<keyword evidence="6" id="KW-0686">Riboflavin biosynthesis</keyword>
<dbReference type="AlphaFoldDB" id="A0A238Y489"/>
<evidence type="ECO:0000256" key="5">
    <source>
        <dbReference type="ARBA" id="ARBA00013950"/>
    </source>
</evidence>
<dbReference type="Pfam" id="PF00677">
    <property type="entry name" value="Lum_binding"/>
    <property type="match status" value="2"/>
</dbReference>
<keyword evidence="7" id="KW-0808">Transferase</keyword>
<dbReference type="Proteomes" id="UP000198305">
    <property type="component" value="Unassembled WGS sequence"/>
</dbReference>
<dbReference type="NCBIfam" id="NF006767">
    <property type="entry name" value="PRK09289.1"/>
    <property type="match status" value="1"/>
</dbReference>
<name>A0A238Y489_9PROT</name>
<dbReference type="GO" id="GO:0004746">
    <property type="term" value="F:riboflavin synthase activity"/>
    <property type="evidence" value="ECO:0007669"/>
    <property type="project" value="UniProtKB-UniRule"/>
</dbReference>
<dbReference type="InterPro" id="IPR023366">
    <property type="entry name" value="ATP_synth_asu-like_sf"/>
</dbReference>
<evidence type="ECO:0000256" key="10">
    <source>
        <dbReference type="PROSITE-ProRule" id="PRU00524"/>
    </source>
</evidence>
<accession>A0A238Y489</accession>
<evidence type="ECO:0000256" key="6">
    <source>
        <dbReference type="ARBA" id="ARBA00022619"/>
    </source>
</evidence>
<dbReference type="CDD" id="cd00402">
    <property type="entry name" value="Riboflavin_synthase_like"/>
    <property type="match status" value="1"/>
</dbReference>
<feature type="domain" description="Lumazine-binding" evidence="11">
    <location>
        <begin position="104"/>
        <end position="200"/>
    </location>
</feature>
<evidence type="ECO:0000256" key="1">
    <source>
        <dbReference type="ARBA" id="ARBA00000968"/>
    </source>
</evidence>
<evidence type="ECO:0000256" key="9">
    <source>
        <dbReference type="NCBIfam" id="TIGR00187"/>
    </source>
</evidence>
<comment type="pathway">
    <text evidence="3">Cofactor biosynthesis; riboflavin biosynthesis; riboflavin from 2-hydroxy-3-oxobutyl phosphate and 5-amino-6-(D-ribitylamino)uracil: step 2/2.</text>
</comment>
<evidence type="ECO:0000256" key="3">
    <source>
        <dbReference type="ARBA" id="ARBA00004887"/>
    </source>
</evidence>
<dbReference type="PANTHER" id="PTHR21098">
    <property type="entry name" value="RIBOFLAVIN SYNTHASE ALPHA CHAIN"/>
    <property type="match status" value="1"/>
</dbReference>
<evidence type="ECO:0000256" key="8">
    <source>
        <dbReference type="ARBA" id="ARBA00022737"/>
    </source>
</evidence>
<comment type="function">
    <text evidence="2">Catalyzes the dismutation of two molecules of 6,7-dimethyl-8-ribityllumazine, resulting in the formation of riboflavin and 5-amino-6-(D-ribitylamino)uracil.</text>
</comment>
<dbReference type="FunFam" id="2.40.30.20:FF:000004">
    <property type="entry name" value="Riboflavin synthase, alpha subunit"/>
    <property type="match status" value="1"/>
</dbReference>
<evidence type="ECO:0000256" key="2">
    <source>
        <dbReference type="ARBA" id="ARBA00002803"/>
    </source>
</evidence>
<gene>
    <name evidence="12" type="ORF">SAMN05192560_0440</name>
</gene>
<reference evidence="13" key="1">
    <citation type="submission" date="2017-06" db="EMBL/GenBank/DDBJ databases">
        <authorList>
            <person name="Varghese N."/>
            <person name="Submissions S."/>
        </authorList>
    </citation>
    <scope>NUCLEOTIDE SEQUENCE [LARGE SCALE GENOMIC DNA]</scope>
    <source>
        <strain evidence="13">Ca-68</strain>
    </source>
</reference>
<feature type="domain" description="Lumazine-binding" evidence="11">
    <location>
        <begin position="9"/>
        <end position="103"/>
    </location>
</feature>
<dbReference type="EMBL" id="FZOA01000001">
    <property type="protein sequence ID" value="SNR66096.1"/>
    <property type="molecule type" value="Genomic_DNA"/>
</dbReference>
<evidence type="ECO:0000256" key="4">
    <source>
        <dbReference type="ARBA" id="ARBA00012827"/>
    </source>
</evidence>
<dbReference type="PIRSF" id="PIRSF000498">
    <property type="entry name" value="Riboflavin_syn_A"/>
    <property type="match status" value="1"/>
</dbReference>
<sequence length="207" mass="22319">MTSARIQLMFTGIIQAQGHIQTITRHDDDVTLIIDTGNLDLQDVAIGDSIAVNGVCLTAIRLGPREFEADVSKETLSCTVGLDSLRPINLEKALRLSDRLGGHLVSGHVDGVGQVIRFEPVGESMLLTVRAPHALSRYIAIKGSVTIDGVSLTVNSVDGDDFSVNLIPHTVEVTTLKHLGTGSRVNLEVDLIARYVDRMTQWADTPA</sequence>
<dbReference type="GO" id="GO:0009231">
    <property type="term" value="P:riboflavin biosynthetic process"/>
    <property type="evidence" value="ECO:0007669"/>
    <property type="project" value="UniProtKB-KW"/>
</dbReference>
<dbReference type="EC" id="2.5.1.9" evidence="4 9"/>
<proteinExistence type="predicted"/>
<dbReference type="InterPro" id="IPR017938">
    <property type="entry name" value="Riboflavin_synthase-like_b-brl"/>
</dbReference>
<evidence type="ECO:0000313" key="13">
    <source>
        <dbReference type="Proteomes" id="UP000198305"/>
    </source>
</evidence>
<feature type="repeat" description="Lumazine-binding" evidence="10">
    <location>
        <begin position="104"/>
        <end position="200"/>
    </location>
</feature>
<organism evidence="12 13">
    <name type="scientific">Methylobacillus rhizosphaerae</name>
    <dbReference type="NCBI Taxonomy" id="551994"/>
    <lineage>
        <taxon>Bacteria</taxon>
        <taxon>Pseudomonadati</taxon>
        <taxon>Pseudomonadota</taxon>
        <taxon>Betaproteobacteria</taxon>
        <taxon>Nitrosomonadales</taxon>
        <taxon>Methylophilaceae</taxon>
        <taxon>Methylobacillus</taxon>
    </lineage>
</organism>
<dbReference type="PROSITE" id="PS51177">
    <property type="entry name" value="LUMAZINE_BIND"/>
    <property type="match status" value="2"/>
</dbReference>
<dbReference type="PANTHER" id="PTHR21098:SF12">
    <property type="entry name" value="RIBOFLAVIN SYNTHASE"/>
    <property type="match status" value="1"/>
</dbReference>
<dbReference type="Gene3D" id="2.40.30.20">
    <property type="match status" value="2"/>
</dbReference>
<keyword evidence="13" id="KW-1185">Reference proteome</keyword>